<reference evidence="14" key="1">
    <citation type="submission" date="2022-01" db="EMBL/GenBank/DDBJ databases">
        <authorList>
            <person name="Wang Y."/>
        </authorList>
    </citation>
    <scope>NUCLEOTIDE SEQUENCE</scope>
    <source>
        <strain evidence="14">WB101</strain>
    </source>
</reference>
<dbReference type="RefSeq" id="WP_237856150.1">
    <property type="nucleotide sequence ID" value="NZ_JAKLWS010000040.1"/>
</dbReference>
<comment type="caution">
    <text evidence="14">The sequence shown here is derived from an EMBL/GenBank/DDBJ whole genome shotgun (WGS) entry which is preliminary data.</text>
</comment>
<evidence type="ECO:0000313" key="14">
    <source>
        <dbReference type="EMBL" id="MCG2590696.1"/>
    </source>
</evidence>
<gene>
    <name evidence="14" type="primary">dusB</name>
    <name evidence="14" type="ORF">L6773_19135</name>
</gene>
<dbReference type="PANTHER" id="PTHR45846:SF1">
    <property type="entry name" value="TRNA-DIHYDROURIDINE(47) SYNTHASE [NAD(P)(+)]-LIKE"/>
    <property type="match status" value="1"/>
</dbReference>
<evidence type="ECO:0000313" key="15">
    <source>
        <dbReference type="Proteomes" id="UP001165366"/>
    </source>
</evidence>
<sequence length="329" mass="36813">MKIQHINLGQKPLLLAPMEDVTDSPFRQICKQKGASVVYTEFISSEAIIRDSDIAMHKMQFEESERPFGVQIFGGREEAMEGATKVAVASNPDIVDINFGCPVYKIVKKGAGSACLKDLAMMERMAGTVVDAAGDFPVTVKTRLGWDDRTIRISEVGLMLQNLGVKALTVHARTRNQKYKGDARWDYLKELKNTSGLEIPIIGNGDVTSPELAKKMFDETGVDGVMIGRGAIGNPWIFEQTRHYLETGELLPDPTVDQRLALCAEHLRFSVAHHGEQYGVIIMKKHYGQYLKGIRNSRKLRGEIMQEKEMDPILELLLNFKEEELYAVA</sequence>
<keyword evidence="4 12" id="KW-0285">Flavoprotein</keyword>
<evidence type="ECO:0000256" key="6">
    <source>
        <dbReference type="ARBA" id="ARBA00022694"/>
    </source>
</evidence>
<dbReference type="InterPro" id="IPR035587">
    <property type="entry name" value="DUS-like_FMN-bd"/>
</dbReference>
<comment type="catalytic activity">
    <reaction evidence="11">
        <text>a 5,6-dihydrouridine in tRNA + NAD(+) = a uridine in tRNA + NADH + H(+)</text>
        <dbReference type="Rhea" id="RHEA:54452"/>
        <dbReference type="Rhea" id="RHEA-COMP:13339"/>
        <dbReference type="Rhea" id="RHEA-COMP:13887"/>
        <dbReference type="ChEBI" id="CHEBI:15378"/>
        <dbReference type="ChEBI" id="CHEBI:57540"/>
        <dbReference type="ChEBI" id="CHEBI:57945"/>
        <dbReference type="ChEBI" id="CHEBI:65315"/>
        <dbReference type="ChEBI" id="CHEBI:74443"/>
    </reaction>
</comment>
<reference evidence="14" key="2">
    <citation type="submission" date="2024-05" db="EMBL/GenBank/DDBJ databases">
        <title>Rhodohalobacter halophilus gen. nov., sp. nov., a moderately halophilic member of the family Balneolaceae.</title>
        <authorList>
            <person name="Xia J."/>
        </authorList>
    </citation>
    <scope>NUCLEOTIDE SEQUENCE</scope>
    <source>
        <strain evidence="14">WB101</strain>
    </source>
</reference>
<keyword evidence="6 12" id="KW-0819">tRNA processing</keyword>
<keyword evidence="7" id="KW-0521">NADP</keyword>
<accession>A0ABS9KIM4</accession>
<dbReference type="Gene3D" id="3.20.20.70">
    <property type="entry name" value="Aldolase class I"/>
    <property type="match status" value="1"/>
</dbReference>
<comment type="catalytic activity">
    <reaction evidence="10">
        <text>a 5,6-dihydrouridine in tRNA + NADP(+) = a uridine in tRNA + NADPH + H(+)</text>
        <dbReference type="Rhea" id="RHEA:23624"/>
        <dbReference type="Rhea" id="RHEA-COMP:13339"/>
        <dbReference type="Rhea" id="RHEA-COMP:13887"/>
        <dbReference type="ChEBI" id="CHEBI:15378"/>
        <dbReference type="ChEBI" id="CHEBI:57783"/>
        <dbReference type="ChEBI" id="CHEBI:58349"/>
        <dbReference type="ChEBI" id="CHEBI:65315"/>
        <dbReference type="ChEBI" id="CHEBI:74443"/>
    </reaction>
</comment>
<dbReference type="NCBIfam" id="TIGR00737">
    <property type="entry name" value="nifR3_yhdG"/>
    <property type="match status" value="1"/>
</dbReference>
<comment type="similarity">
    <text evidence="12">Belongs to the dus family.</text>
</comment>
<evidence type="ECO:0000256" key="8">
    <source>
        <dbReference type="ARBA" id="ARBA00022884"/>
    </source>
</evidence>
<dbReference type="Proteomes" id="UP001165366">
    <property type="component" value="Unassembled WGS sequence"/>
</dbReference>
<keyword evidence="9 12" id="KW-0560">Oxidoreductase</keyword>
<keyword evidence="15" id="KW-1185">Reference proteome</keyword>
<organism evidence="14 15">
    <name type="scientific">Rhodohalobacter sulfatireducens</name>
    <dbReference type="NCBI Taxonomy" id="2911366"/>
    <lineage>
        <taxon>Bacteria</taxon>
        <taxon>Pseudomonadati</taxon>
        <taxon>Balneolota</taxon>
        <taxon>Balneolia</taxon>
        <taxon>Balneolales</taxon>
        <taxon>Balneolaceae</taxon>
        <taxon>Rhodohalobacter</taxon>
    </lineage>
</organism>
<evidence type="ECO:0000256" key="2">
    <source>
        <dbReference type="ARBA" id="ARBA00002790"/>
    </source>
</evidence>
<dbReference type="CDD" id="cd02801">
    <property type="entry name" value="DUS_like_FMN"/>
    <property type="match status" value="1"/>
</dbReference>
<evidence type="ECO:0000256" key="7">
    <source>
        <dbReference type="ARBA" id="ARBA00022857"/>
    </source>
</evidence>
<comment type="cofactor">
    <cofactor evidence="1 12">
        <name>FMN</name>
        <dbReference type="ChEBI" id="CHEBI:58210"/>
    </cofactor>
</comment>
<evidence type="ECO:0000256" key="10">
    <source>
        <dbReference type="ARBA" id="ARBA00048205"/>
    </source>
</evidence>
<protein>
    <recommendedName>
        <fullName evidence="12">tRNA-dihydrouridine synthase</fullName>
        <ecNumber evidence="12">1.3.1.-</ecNumber>
    </recommendedName>
</protein>
<evidence type="ECO:0000256" key="12">
    <source>
        <dbReference type="PIRNR" id="PIRNR006621"/>
    </source>
</evidence>
<name>A0ABS9KIM4_9BACT</name>
<dbReference type="Pfam" id="PF01207">
    <property type="entry name" value="Dus"/>
    <property type="match status" value="1"/>
</dbReference>
<dbReference type="PANTHER" id="PTHR45846">
    <property type="entry name" value="TRNA-DIHYDROURIDINE(47) SYNTHASE [NAD(P)(+)]-LIKE"/>
    <property type="match status" value="1"/>
</dbReference>
<keyword evidence="3" id="KW-0820">tRNA-binding</keyword>
<dbReference type="PIRSF" id="PIRSF006621">
    <property type="entry name" value="Dus"/>
    <property type="match status" value="1"/>
</dbReference>
<keyword evidence="8" id="KW-0694">RNA-binding</keyword>
<dbReference type="GO" id="GO:0016491">
    <property type="term" value="F:oxidoreductase activity"/>
    <property type="evidence" value="ECO:0007669"/>
    <property type="project" value="UniProtKB-KW"/>
</dbReference>
<dbReference type="InterPro" id="IPR001269">
    <property type="entry name" value="DUS_fam"/>
</dbReference>
<evidence type="ECO:0000256" key="3">
    <source>
        <dbReference type="ARBA" id="ARBA00022555"/>
    </source>
</evidence>
<evidence type="ECO:0000256" key="11">
    <source>
        <dbReference type="ARBA" id="ARBA00048802"/>
    </source>
</evidence>
<dbReference type="EMBL" id="JAKLWS010000040">
    <property type="protein sequence ID" value="MCG2590696.1"/>
    <property type="molecule type" value="Genomic_DNA"/>
</dbReference>
<dbReference type="EC" id="1.3.1.-" evidence="12"/>
<keyword evidence="5 12" id="KW-0288">FMN</keyword>
<dbReference type="InterPro" id="IPR024036">
    <property type="entry name" value="tRNA-dHydroUridine_Synthase_C"/>
</dbReference>
<evidence type="ECO:0000256" key="4">
    <source>
        <dbReference type="ARBA" id="ARBA00022630"/>
    </source>
</evidence>
<evidence type="ECO:0000256" key="9">
    <source>
        <dbReference type="ARBA" id="ARBA00023002"/>
    </source>
</evidence>
<dbReference type="InterPro" id="IPR004652">
    <property type="entry name" value="DusB-like"/>
</dbReference>
<dbReference type="PROSITE" id="PS01136">
    <property type="entry name" value="UPF0034"/>
    <property type="match status" value="1"/>
</dbReference>
<dbReference type="InterPro" id="IPR013785">
    <property type="entry name" value="Aldolase_TIM"/>
</dbReference>
<dbReference type="Gene3D" id="1.10.1200.80">
    <property type="entry name" value="Putative flavin oxidoreducatase, domain 2"/>
    <property type="match status" value="1"/>
</dbReference>
<evidence type="ECO:0000256" key="1">
    <source>
        <dbReference type="ARBA" id="ARBA00001917"/>
    </source>
</evidence>
<evidence type="ECO:0000259" key="13">
    <source>
        <dbReference type="Pfam" id="PF01207"/>
    </source>
</evidence>
<dbReference type="InterPro" id="IPR018517">
    <property type="entry name" value="tRNA_hU_synthase_CS"/>
</dbReference>
<comment type="function">
    <text evidence="2 12">Catalyzes the synthesis of 5,6-dihydrouridine (D), a modified base found in the D-loop of most tRNAs, via the reduction of the C5-C6 double bond in target uridines.</text>
</comment>
<feature type="domain" description="DUS-like FMN-binding" evidence="13">
    <location>
        <begin position="14"/>
        <end position="316"/>
    </location>
</feature>
<proteinExistence type="inferred from homology"/>
<dbReference type="SUPFAM" id="SSF51395">
    <property type="entry name" value="FMN-linked oxidoreductases"/>
    <property type="match status" value="1"/>
</dbReference>
<evidence type="ECO:0000256" key="5">
    <source>
        <dbReference type="ARBA" id="ARBA00022643"/>
    </source>
</evidence>